<evidence type="ECO:0000313" key="3">
    <source>
        <dbReference type="Proteomes" id="UP001500393"/>
    </source>
</evidence>
<gene>
    <name evidence="2" type="ORF">GCM10009789_20870</name>
</gene>
<evidence type="ECO:0000256" key="1">
    <source>
        <dbReference type="SAM" id="MobiDB-lite"/>
    </source>
</evidence>
<name>A0ABP4NWU0_9ACTN</name>
<organism evidence="2 3">
    <name type="scientific">Kribbella sancticallisti</name>
    <dbReference type="NCBI Taxonomy" id="460087"/>
    <lineage>
        <taxon>Bacteria</taxon>
        <taxon>Bacillati</taxon>
        <taxon>Actinomycetota</taxon>
        <taxon>Actinomycetes</taxon>
        <taxon>Propionibacteriales</taxon>
        <taxon>Kribbellaceae</taxon>
        <taxon>Kribbella</taxon>
    </lineage>
</organism>
<protein>
    <submittedName>
        <fullName evidence="2">Uncharacterized protein</fullName>
    </submittedName>
</protein>
<dbReference type="Proteomes" id="UP001500393">
    <property type="component" value="Unassembled WGS sequence"/>
</dbReference>
<accession>A0ABP4NWU0</accession>
<dbReference type="InterPro" id="IPR057895">
    <property type="entry name" value="Mom"/>
</dbReference>
<dbReference type="Pfam" id="PF25680">
    <property type="entry name" value="Mom"/>
    <property type="match status" value="1"/>
</dbReference>
<comment type="caution">
    <text evidence="2">The sequence shown here is derived from an EMBL/GenBank/DDBJ whole genome shotgun (WGS) entry which is preliminary data.</text>
</comment>
<keyword evidence="3" id="KW-1185">Reference proteome</keyword>
<proteinExistence type="predicted"/>
<sequence>MSVIPIDRPSAALDQSPAPRRLVSQPPAGPSRATVSLVDCQAHDSPFGLLVREAAASNKVEPRALAVRTLLHLPRVAGHRGQISWRQIHTELRRRSAELLADQKKVQRLIPTGSFKLQDLRFVADYSSDNAAEIFNHLHYLRSARPGSLNYALVDPYYGLPISLCSVSPLEWRRVGRQINSQFGVAMEAVWDISRVYSFDVAPANAISYLLARVRNDLRQRVPEAQLLSTAVDPNLGFTGSSYLAANWQRWMTIKPRPYLYFENGYVSPRQLRSRFETTNVSELRAAYGTKFEQSRAPLRDSMIFCCRIKGETEFVPQDLQRRLHR</sequence>
<feature type="region of interest" description="Disordered" evidence="1">
    <location>
        <begin position="1"/>
        <end position="30"/>
    </location>
</feature>
<dbReference type="EMBL" id="BAAAOS010000018">
    <property type="protein sequence ID" value="GAA1567286.1"/>
    <property type="molecule type" value="Genomic_DNA"/>
</dbReference>
<evidence type="ECO:0000313" key="2">
    <source>
        <dbReference type="EMBL" id="GAA1567286.1"/>
    </source>
</evidence>
<reference evidence="3" key="1">
    <citation type="journal article" date="2019" name="Int. J. Syst. Evol. Microbiol.">
        <title>The Global Catalogue of Microorganisms (GCM) 10K type strain sequencing project: providing services to taxonomists for standard genome sequencing and annotation.</title>
        <authorList>
            <consortium name="The Broad Institute Genomics Platform"/>
            <consortium name="The Broad Institute Genome Sequencing Center for Infectious Disease"/>
            <person name="Wu L."/>
            <person name="Ma J."/>
        </authorList>
    </citation>
    <scope>NUCLEOTIDE SEQUENCE [LARGE SCALE GENOMIC DNA]</scope>
    <source>
        <strain evidence="3">JCM 14969</strain>
    </source>
</reference>